<protein>
    <submittedName>
        <fullName evidence="2">DNA-binding transcriptional regulator, CsgD family</fullName>
    </submittedName>
</protein>
<dbReference type="AlphaFoldDB" id="A0A1Y6BUL7"/>
<name>A0A1Y6BUL7_9BACT</name>
<proteinExistence type="predicted"/>
<dbReference type="Pfam" id="PF00196">
    <property type="entry name" value="GerE"/>
    <property type="match status" value="1"/>
</dbReference>
<sequence length="76" mass="8606">MNQQIENFCRSHRLTSKETQVMGHLIGGQDTSAAYLAENLQVSPNTIRIHLRNINFKLGTHSKAQTLQKFIQSLTP</sequence>
<dbReference type="GO" id="GO:0003677">
    <property type="term" value="F:DNA binding"/>
    <property type="evidence" value="ECO:0007669"/>
    <property type="project" value="UniProtKB-KW"/>
</dbReference>
<accession>A0A1Y6BUL7</accession>
<dbReference type="Proteomes" id="UP000192907">
    <property type="component" value="Unassembled WGS sequence"/>
</dbReference>
<dbReference type="InterPro" id="IPR016032">
    <property type="entry name" value="Sig_transdc_resp-reg_C-effctor"/>
</dbReference>
<organism evidence="2 3">
    <name type="scientific">Pseudobacteriovorax antillogorgiicola</name>
    <dbReference type="NCBI Taxonomy" id="1513793"/>
    <lineage>
        <taxon>Bacteria</taxon>
        <taxon>Pseudomonadati</taxon>
        <taxon>Bdellovibrionota</taxon>
        <taxon>Oligoflexia</taxon>
        <taxon>Oligoflexales</taxon>
        <taxon>Pseudobacteriovoracaceae</taxon>
        <taxon>Pseudobacteriovorax</taxon>
    </lineage>
</organism>
<feature type="domain" description="HTH luxR-type" evidence="1">
    <location>
        <begin position="7"/>
        <end position="74"/>
    </location>
</feature>
<evidence type="ECO:0000259" key="1">
    <source>
        <dbReference type="PROSITE" id="PS50043"/>
    </source>
</evidence>
<dbReference type="RefSeq" id="WP_132318874.1">
    <property type="nucleotide sequence ID" value="NZ_FWZT01000008.1"/>
</dbReference>
<gene>
    <name evidence="2" type="ORF">SAMN06296036_108138</name>
</gene>
<dbReference type="PROSITE" id="PS50043">
    <property type="entry name" value="HTH_LUXR_2"/>
    <property type="match status" value="1"/>
</dbReference>
<dbReference type="Gene3D" id="1.10.10.10">
    <property type="entry name" value="Winged helix-like DNA-binding domain superfamily/Winged helix DNA-binding domain"/>
    <property type="match status" value="1"/>
</dbReference>
<evidence type="ECO:0000313" key="3">
    <source>
        <dbReference type="Proteomes" id="UP000192907"/>
    </source>
</evidence>
<dbReference type="STRING" id="1513793.SAMN06296036_108138"/>
<dbReference type="SMART" id="SM00421">
    <property type="entry name" value="HTH_LUXR"/>
    <property type="match status" value="1"/>
</dbReference>
<reference evidence="3" key="1">
    <citation type="submission" date="2017-04" db="EMBL/GenBank/DDBJ databases">
        <authorList>
            <person name="Varghese N."/>
            <person name="Submissions S."/>
        </authorList>
    </citation>
    <scope>NUCLEOTIDE SEQUENCE [LARGE SCALE GENOMIC DNA]</scope>
    <source>
        <strain evidence="3">RKEM611</strain>
    </source>
</reference>
<dbReference type="InterPro" id="IPR036388">
    <property type="entry name" value="WH-like_DNA-bd_sf"/>
</dbReference>
<dbReference type="GO" id="GO:0006355">
    <property type="term" value="P:regulation of DNA-templated transcription"/>
    <property type="evidence" value="ECO:0007669"/>
    <property type="project" value="InterPro"/>
</dbReference>
<evidence type="ECO:0000313" key="2">
    <source>
        <dbReference type="EMBL" id="SMF26343.1"/>
    </source>
</evidence>
<dbReference type="SUPFAM" id="SSF46894">
    <property type="entry name" value="C-terminal effector domain of the bipartite response regulators"/>
    <property type="match status" value="1"/>
</dbReference>
<keyword evidence="3" id="KW-1185">Reference proteome</keyword>
<dbReference type="OrthoDB" id="343383at2"/>
<keyword evidence="2" id="KW-0238">DNA-binding</keyword>
<dbReference type="InterPro" id="IPR000792">
    <property type="entry name" value="Tscrpt_reg_LuxR_C"/>
</dbReference>
<dbReference type="EMBL" id="FWZT01000008">
    <property type="protein sequence ID" value="SMF26343.1"/>
    <property type="molecule type" value="Genomic_DNA"/>
</dbReference>